<dbReference type="EMBL" id="NBNE01009347">
    <property type="protein sequence ID" value="OWY98494.1"/>
    <property type="molecule type" value="Genomic_DNA"/>
</dbReference>
<reference evidence="2" key="1">
    <citation type="journal article" date="2017" name="Genome Biol. Evol.">
        <title>Phytophthora megakarya and P. palmivora, closely related causal agents of cacao black pod rot, underwent increases in genome sizes and gene numbers by different mechanisms.</title>
        <authorList>
            <person name="Ali S.S."/>
            <person name="Shao J."/>
            <person name="Lary D.J."/>
            <person name="Kronmiller B."/>
            <person name="Shen D."/>
            <person name="Strem M.D."/>
            <person name="Amoako-Attah I."/>
            <person name="Akrofi A.Y."/>
            <person name="Begoude B.A."/>
            <person name="Ten Hoopen G.M."/>
            <person name="Coulibaly K."/>
            <person name="Kebe B.I."/>
            <person name="Melnick R.L."/>
            <person name="Guiltinan M.J."/>
            <person name="Tyler B.M."/>
            <person name="Meinhardt L.W."/>
            <person name="Bailey B.A."/>
        </authorList>
    </citation>
    <scope>NUCLEOTIDE SEQUENCE</scope>
    <source>
        <strain evidence="2">Zdho120</strain>
    </source>
</reference>
<accession>A0A225UZV6</accession>
<feature type="region of interest" description="Disordered" evidence="1">
    <location>
        <begin position="1"/>
        <end position="23"/>
    </location>
</feature>
<protein>
    <submittedName>
        <fullName evidence="2">Uncharacterized protein</fullName>
    </submittedName>
</protein>
<evidence type="ECO:0000313" key="2">
    <source>
        <dbReference type="EMBL" id="OWY98494.1"/>
    </source>
</evidence>
<evidence type="ECO:0000313" key="4">
    <source>
        <dbReference type="Proteomes" id="UP000198211"/>
    </source>
</evidence>
<dbReference type="EMBL" id="NBNE01009347">
    <property type="protein sequence ID" value="OWY98496.1"/>
    <property type="molecule type" value="Genomic_DNA"/>
</dbReference>
<reference evidence="2" key="3">
    <citation type="submission" date="2017-03" db="EMBL/GenBank/DDBJ databases">
        <authorList>
            <person name="Afonso C.L."/>
            <person name="Miller P.J."/>
            <person name="Scott M.A."/>
            <person name="Spackman E."/>
            <person name="Goraichik I."/>
            <person name="Dimitrov K.M."/>
            <person name="Suarez D.L."/>
            <person name="Swayne D.E."/>
        </authorList>
    </citation>
    <scope>NUCLEOTIDE SEQUENCE</scope>
    <source>
        <strain evidence="2">Zdho120</strain>
    </source>
</reference>
<proteinExistence type="predicted"/>
<sequence length="58" mass="6619">MRGTKRRPSRFEREEDSKTSFQLATSSNRLLSLPPISAIISTPRHISKLPPMHVHPPK</sequence>
<reference evidence="4" key="2">
    <citation type="submission" date="2017-03" db="EMBL/GenBank/DDBJ databases">
        <title>Phytopthora megakarya and P. palmivora, two closely related causual agents of cacao black pod achieved similar genome size and gene model numbers by different mechanisms.</title>
        <authorList>
            <person name="Ali S."/>
            <person name="Shao J."/>
            <person name="Larry D.J."/>
            <person name="Kronmiller B."/>
            <person name="Shen D."/>
            <person name="Strem M.D."/>
            <person name="Melnick R.L."/>
            <person name="Guiltinan M.J."/>
            <person name="Tyler B.M."/>
            <person name="Meinhardt L.W."/>
            <person name="Bailey B.A."/>
        </authorList>
    </citation>
    <scope>NUCLEOTIDE SEQUENCE [LARGE SCALE GENOMIC DNA]</scope>
    <source>
        <strain evidence="4">zdho120</strain>
    </source>
</reference>
<organism evidence="2 4">
    <name type="scientific">Phytophthora megakarya</name>
    <dbReference type="NCBI Taxonomy" id="4795"/>
    <lineage>
        <taxon>Eukaryota</taxon>
        <taxon>Sar</taxon>
        <taxon>Stramenopiles</taxon>
        <taxon>Oomycota</taxon>
        <taxon>Peronosporomycetes</taxon>
        <taxon>Peronosporales</taxon>
        <taxon>Peronosporaceae</taxon>
        <taxon>Phytophthora</taxon>
    </lineage>
</organism>
<gene>
    <name evidence="2" type="ORF">PHMEG_00030727</name>
    <name evidence="3" type="ORF">PHMEG_00030729</name>
</gene>
<feature type="compositionally biased region" description="Basic and acidic residues" evidence="1">
    <location>
        <begin position="9"/>
        <end position="18"/>
    </location>
</feature>
<dbReference type="AlphaFoldDB" id="A0A225UZV6"/>
<evidence type="ECO:0000313" key="3">
    <source>
        <dbReference type="EMBL" id="OWY98496.1"/>
    </source>
</evidence>
<keyword evidence="4" id="KW-1185">Reference proteome</keyword>
<evidence type="ECO:0000256" key="1">
    <source>
        <dbReference type="SAM" id="MobiDB-lite"/>
    </source>
</evidence>
<name>A0A225UZV6_9STRA</name>
<comment type="caution">
    <text evidence="2">The sequence shown here is derived from an EMBL/GenBank/DDBJ whole genome shotgun (WGS) entry which is preliminary data.</text>
</comment>
<dbReference type="Proteomes" id="UP000198211">
    <property type="component" value="Unassembled WGS sequence"/>
</dbReference>